<dbReference type="AlphaFoldDB" id="A0A401IRV3"/>
<dbReference type="GO" id="GO:0003700">
    <property type="term" value="F:DNA-binding transcription factor activity"/>
    <property type="evidence" value="ECO:0007669"/>
    <property type="project" value="TreeGrafter"/>
</dbReference>
<gene>
    <name evidence="6" type="primary">tetR</name>
    <name evidence="6" type="ORF">LFYK43_07210</name>
</gene>
<dbReference type="PANTHER" id="PTHR30055:SF234">
    <property type="entry name" value="HTH-TYPE TRANSCRIPTIONAL REGULATOR BETI"/>
    <property type="match status" value="1"/>
</dbReference>
<dbReference type="InterPro" id="IPR009057">
    <property type="entry name" value="Homeodomain-like_sf"/>
</dbReference>
<dbReference type="InterPro" id="IPR001647">
    <property type="entry name" value="HTH_TetR"/>
</dbReference>
<keyword evidence="1" id="KW-0805">Transcription regulation</keyword>
<proteinExistence type="predicted"/>
<dbReference type="PROSITE" id="PS50977">
    <property type="entry name" value="HTH_TETR_2"/>
    <property type="match status" value="1"/>
</dbReference>
<dbReference type="PROSITE" id="PS01081">
    <property type="entry name" value="HTH_TETR_1"/>
    <property type="match status" value="1"/>
</dbReference>
<dbReference type="Pfam" id="PF00440">
    <property type="entry name" value="TetR_N"/>
    <property type="match status" value="1"/>
</dbReference>
<feature type="domain" description="HTH tetR-type" evidence="5">
    <location>
        <begin position="3"/>
        <end position="63"/>
    </location>
</feature>
<dbReference type="RefSeq" id="WP_124975507.1">
    <property type="nucleotide sequence ID" value="NZ_BFFP01000008.1"/>
</dbReference>
<accession>A0A401IRV3</accession>
<keyword evidence="7" id="KW-1185">Reference proteome</keyword>
<evidence type="ECO:0000313" key="7">
    <source>
        <dbReference type="Proteomes" id="UP000286848"/>
    </source>
</evidence>
<dbReference type="InterPro" id="IPR050109">
    <property type="entry name" value="HTH-type_TetR-like_transc_reg"/>
</dbReference>
<dbReference type="Gene3D" id="1.10.357.10">
    <property type="entry name" value="Tetracycline Repressor, domain 2"/>
    <property type="match status" value="1"/>
</dbReference>
<sequence length="185" mass="21538">MEKITQERIIATASQLIEETGSAKISLTQIATKLGVTHAAIYKHFRNKQALWVAVTSAWFKKNIIEQVQLNEDTTVNKEEQLHDWLWDFVNAKKGAFNKDPKMFLLNTQYVENNSQALHSVLIPAYQIINQIMQYNDPNFERAEAILAAFSIFTLANFKDSWNLPDYQRRFEFLWKLVKNGIEEL</sequence>
<evidence type="ECO:0000256" key="3">
    <source>
        <dbReference type="ARBA" id="ARBA00023163"/>
    </source>
</evidence>
<dbReference type="OrthoDB" id="9815924at2"/>
<protein>
    <submittedName>
        <fullName evidence="6">TetR family transcriptional regulator</fullName>
    </submittedName>
</protein>
<dbReference type="GO" id="GO:0000976">
    <property type="term" value="F:transcription cis-regulatory region binding"/>
    <property type="evidence" value="ECO:0007669"/>
    <property type="project" value="TreeGrafter"/>
</dbReference>
<dbReference type="EMBL" id="BFFP01000008">
    <property type="protein sequence ID" value="GBG94262.1"/>
    <property type="molecule type" value="Genomic_DNA"/>
</dbReference>
<dbReference type="Proteomes" id="UP000286848">
    <property type="component" value="Unassembled WGS sequence"/>
</dbReference>
<name>A0A401IRV3_9LACO</name>
<keyword evidence="3" id="KW-0804">Transcription</keyword>
<evidence type="ECO:0000313" key="6">
    <source>
        <dbReference type="EMBL" id="GBG94262.1"/>
    </source>
</evidence>
<comment type="caution">
    <text evidence="6">The sequence shown here is derived from an EMBL/GenBank/DDBJ whole genome shotgun (WGS) entry which is preliminary data.</text>
</comment>
<evidence type="ECO:0000256" key="2">
    <source>
        <dbReference type="ARBA" id="ARBA00023125"/>
    </source>
</evidence>
<evidence type="ECO:0000259" key="5">
    <source>
        <dbReference type="PROSITE" id="PS50977"/>
    </source>
</evidence>
<organism evidence="6 7">
    <name type="scientific">Ligilactobacillus salitolerans</name>
    <dbReference type="NCBI Taxonomy" id="1808352"/>
    <lineage>
        <taxon>Bacteria</taxon>
        <taxon>Bacillati</taxon>
        <taxon>Bacillota</taxon>
        <taxon>Bacilli</taxon>
        <taxon>Lactobacillales</taxon>
        <taxon>Lactobacillaceae</taxon>
        <taxon>Ligilactobacillus</taxon>
    </lineage>
</organism>
<dbReference type="InterPro" id="IPR023772">
    <property type="entry name" value="DNA-bd_HTH_TetR-type_CS"/>
</dbReference>
<evidence type="ECO:0000256" key="1">
    <source>
        <dbReference type="ARBA" id="ARBA00023015"/>
    </source>
</evidence>
<dbReference type="SUPFAM" id="SSF46689">
    <property type="entry name" value="Homeodomain-like"/>
    <property type="match status" value="1"/>
</dbReference>
<dbReference type="PRINTS" id="PR00455">
    <property type="entry name" value="HTHTETR"/>
</dbReference>
<feature type="DNA-binding region" description="H-T-H motif" evidence="4">
    <location>
        <begin position="26"/>
        <end position="45"/>
    </location>
</feature>
<dbReference type="PANTHER" id="PTHR30055">
    <property type="entry name" value="HTH-TYPE TRANSCRIPTIONAL REGULATOR RUTR"/>
    <property type="match status" value="1"/>
</dbReference>
<keyword evidence="2 4" id="KW-0238">DNA-binding</keyword>
<reference evidence="6 7" key="1">
    <citation type="journal article" date="2019" name="Int. J. Syst. Evol. Microbiol.">
        <title>Lactobacillus salitolerans sp. nov., a novel lactic acid bacterium isolated from spent mushroom substrates.</title>
        <authorList>
            <person name="Tohno M."/>
            <person name="Tanizawa Y."/>
            <person name="Kojima Y."/>
            <person name="Sakamoto M."/>
            <person name="Nakamura Y."/>
            <person name="Ohkuma M."/>
            <person name="Kobayashi H."/>
        </authorList>
    </citation>
    <scope>NUCLEOTIDE SEQUENCE [LARGE SCALE GENOMIC DNA]</scope>
    <source>
        <strain evidence="6 7">YK43</strain>
    </source>
</reference>
<evidence type="ECO:0000256" key="4">
    <source>
        <dbReference type="PROSITE-ProRule" id="PRU00335"/>
    </source>
</evidence>